<feature type="domain" description="EAL" evidence="2">
    <location>
        <begin position="338"/>
        <end position="591"/>
    </location>
</feature>
<feature type="transmembrane region" description="Helical" evidence="1">
    <location>
        <begin position="40"/>
        <end position="58"/>
    </location>
</feature>
<dbReference type="CDD" id="cd01948">
    <property type="entry name" value="EAL"/>
    <property type="match status" value="1"/>
</dbReference>
<dbReference type="SUPFAM" id="SSF141868">
    <property type="entry name" value="EAL domain-like"/>
    <property type="match status" value="1"/>
</dbReference>
<feature type="transmembrane region" description="Helical" evidence="1">
    <location>
        <begin position="15"/>
        <end position="34"/>
    </location>
</feature>
<evidence type="ECO:0000256" key="1">
    <source>
        <dbReference type="SAM" id="Phobius"/>
    </source>
</evidence>
<dbReference type="PANTHER" id="PTHR33121">
    <property type="entry name" value="CYCLIC DI-GMP PHOSPHODIESTERASE PDEF"/>
    <property type="match status" value="1"/>
</dbReference>
<dbReference type="EMBL" id="JBFRUW010000064">
    <property type="protein sequence ID" value="MFA0570151.1"/>
    <property type="molecule type" value="Genomic_DNA"/>
</dbReference>
<feature type="transmembrane region" description="Helical" evidence="1">
    <location>
        <begin position="93"/>
        <end position="121"/>
    </location>
</feature>
<evidence type="ECO:0000259" key="2">
    <source>
        <dbReference type="PROSITE" id="PS50883"/>
    </source>
</evidence>
<dbReference type="RefSeq" id="WP_372267507.1">
    <property type="nucleotide sequence ID" value="NZ_JBFRUW010000064.1"/>
</dbReference>
<dbReference type="SUPFAM" id="SSF55073">
    <property type="entry name" value="Nucleotide cyclase"/>
    <property type="match status" value="1"/>
</dbReference>
<evidence type="ECO:0000313" key="4">
    <source>
        <dbReference type="EMBL" id="MFA0570151.1"/>
    </source>
</evidence>
<dbReference type="PROSITE" id="PS50883">
    <property type="entry name" value="EAL"/>
    <property type="match status" value="1"/>
</dbReference>
<feature type="domain" description="GGDEF" evidence="3">
    <location>
        <begin position="195"/>
        <end position="329"/>
    </location>
</feature>
<evidence type="ECO:0000313" key="5">
    <source>
        <dbReference type="Proteomes" id="UP001570417"/>
    </source>
</evidence>
<keyword evidence="1" id="KW-0472">Membrane</keyword>
<sequence length="596" mass="67462">MTQFLGSHPISTNRIRTLITLGFVAAVTIVSYTLISEHQLVRWIYLSYPACMLIAFFHKHPQVKSVAAVASMTIILVGGYVEPLELDTIEEAFILIPLSYIVIFPGSMWPIASGGVLILSYLYELPESEFEEFIEDAIEVVIITVFATIMTYYQQKFREQMLVFRKESLTDFLTSLGNRKAYFDTLKTMESLPSKQSAIIQIDLDNFKDVNESVGHDKGDKLLSMFAQELNQLSSENLSSYRLSGDEFIIICYEENDLTQELQSLENQLKQIAAKTYQINPYSYKLNFCAGIAKLEDSMGNTEILSKNADIAVKKAKSQGKGNIRWYDHELIDETIRQHQIETELAAAIENEQFKLLYQPKVDIKSGKICGAEALIRWHHPQLGVVSPFEFIGIAEKSKLIIPIGRWVIEEATKQAKIWHDEGFNLCVSVNVSTVQFAHDDIYTLVTSSLNTVELSPHLLQLEITETTLMQQPDNIINACNQLRKLGVTVAIDDFGVAYSSLNYLKKLPIDVLKIDKSFIDECVQRHEDHMIVRTIIQLGHNLGKTVIAEGVEDKTQLDLLADEACMHYQGYHFARPLEIDDLSTLLANERIASNQ</sequence>
<keyword evidence="1" id="KW-1133">Transmembrane helix</keyword>
<comment type="caution">
    <text evidence="4">The sequence shown here is derived from an EMBL/GenBank/DDBJ whole genome shotgun (WGS) entry which is preliminary data.</text>
</comment>
<reference evidence="4 5" key="1">
    <citation type="journal article" date="2024" name="ISME J.">
        <title>Tailless and filamentous prophages are predominant in marine Vibrio.</title>
        <authorList>
            <person name="Steensen K."/>
            <person name="Seneca J."/>
            <person name="Bartlau N."/>
            <person name="Yu X.A."/>
            <person name="Hussain F.A."/>
            <person name="Polz M.F."/>
        </authorList>
    </citation>
    <scope>NUCLEOTIDE SEQUENCE [LARGE SCALE GENOMIC DNA]</scope>
    <source>
        <strain evidence="4 5">10N.222.51.A1</strain>
    </source>
</reference>
<keyword evidence="1" id="KW-0812">Transmembrane</keyword>
<gene>
    <name evidence="4" type="ORF">AB4566_17900</name>
</gene>
<feature type="transmembrane region" description="Helical" evidence="1">
    <location>
        <begin position="133"/>
        <end position="153"/>
    </location>
</feature>
<dbReference type="InterPro" id="IPR050706">
    <property type="entry name" value="Cyclic-di-GMP_PDE-like"/>
</dbReference>
<evidence type="ECO:0000259" key="3">
    <source>
        <dbReference type="PROSITE" id="PS50887"/>
    </source>
</evidence>
<keyword evidence="5" id="KW-1185">Reference proteome</keyword>
<dbReference type="PANTHER" id="PTHR33121:SF79">
    <property type="entry name" value="CYCLIC DI-GMP PHOSPHODIESTERASE PDED-RELATED"/>
    <property type="match status" value="1"/>
</dbReference>
<dbReference type="InterPro" id="IPR000160">
    <property type="entry name" value="GGDEF_dom"/>
</dbReference>
<dbReference type="Pfam" id="PF00563">
    <property type="entry name" value="EAL"/>
    <property type="match status" value="1"/>
</dbReference>
<dbReference type="Gene3D" id="3.30.70.270">
    <property type="match status" value="1"/>
</dbReference>
<dbReference type="Gene3D" id="3.20.20.450">
    <property type="entry name" value="EAL domain"/>
    <property type="match status" value="1"/>
</dbReference>
<dbReference type="SMART" id="SM00267">
    <property type="entry name" value="GGDEF"/>
    <property type="match status" value="1"/>
</dbReference>
<dbReference type="NCBIfam" id="TIGR00254">
    <property type="entry name" value="GGDEF"/>
    <property type="match status" value="1"/>
</dbReference>
<proteinExistence type="predicted"/>
<dbReference type="InterPro" id="IPR035919">
    <property type="entry name" value="EAL_sf"/>
</dbReference>
<organism evidence="4 5">
    <name type="scientific">Vibrio gallaecicus</name>
    <dbReference type="NCBI Taxonomy" id="552386"/>
    <lineage>
        <taxon>Bacteria</taxon>
        <taxon>Pseudomonadati</taxon>
        <taxon>Pseudomonadota</taxon>
        <taxon>Gammaproteobacteria</taxon>
        <taxon>Vibrionales</taxon>
        <taxon>Vibrionaceae</taxon>
        <taxon>Vibrio</taxon>
    </lineage>
</organism>
<dbReference type="Proteomes" id="UP001570417">
    <property type="component" value="Unassembled WGS sequence"/>
</dbReference>
<dbReference type="InterPro" id="IPR029787">
    <property type="entry name" value="Nucleotide_cyclase"/>
</dbReference>
<feature type="transmembrane region" description="Helical" evidence="1">
    <location>
        <begin position="65"/>
        <end position="81"/>
    </location>
</feature>
<dbReference type="SMART" id="SM00052">
    <property type="entry name" value="EAL"/>
    <property type="match status" value="1"/>
</dbReference>
<name>A0ABV4NFJ1_9VIBR</name>
<dbReference type="Pfam" id="PF00990">
    <property type="entry name" value="GGDEF"/>
    <property type="match status" value="1"/>
</dbReference>
<protein>
    <submittedName>
        <fullName evidence="4">Bifunctional diguanylate cyclase/phosphodiesterase</fullName>
    </submittedName>
</protein>
<dbReference type="InterPro" id="IPR001633">
    <property type="entry name" value="EAL_dom"/>
</dbReference>
<accession>A0ABV4NFJ1</accession>
<dbReference type="PROSITE" id="PS50887">
    <property type="entry name" value="GGDEF"/>
    <property type="match status" value="1"/>
</dbReference>
<dbReference type="InterPro" id="IPR043128">
    <property type="entry name" value="Rev_trsase/Diguanyl_cyclase"/>
</dbReference>
<dbReference type="CDD" id="cd01949">
    <property type="entry name" value="GGDEF"/>
    <property type="match status" value="1"/>
</dbReference>